<proteinExistence type="inferred from homology"/>
<dbReference type="RefSeq" id="WP_183946959.1">
    <property type="nucleotide sequence ID" value="NZ_JACHHX010000001.1"/>
</dbReference>
<feature type="active site" description="Proton donor/acceptor" evidence="10">
    <location>
        <position position="176"/>
    </location>
</feature>
<dbReference type="PANTHER" id="PTHR30480:SF13">
    <property type="entry name" value="BETA-HEXOSAMINIDASE"/>
    <property type="match status" value="1"/>
</dbReference>
<dbReference type="GO" id="GO:0005975">
    <property type="term" value="P:carbohydrate metabolic process"/>
    <property type="evidence" value="ECO:0007669"/>
    <property type="project" value="InterPro"/>
</dbReference>
<keyword evidence="6 10" id="KW-0573">Peptidoglycan synthesis</keyword>
<dbReference type="Pfam" id="PF00933">
    <property type="entry name" value="Glyco_hydro_3"/>
    <property type="match status" value="1"/>
</dbReference>
<comment type="pathway">
    <text evidence="10">Cell wall biogenesis; peptidoglycan recycling.</text>
</comment>
<evidence type="ECO:0000256" key="5">
    <source>
        <dbReference type="ARBA" id="ARBA00022960"/>
    </source>
</evidence>
<dbReference type="GO" id="GO:0008360">
    <property type="term" value="P:regulation of cell shape"/>
    <property type="evidence" value="ECO:0007669"/>
    <property type="project" value="UniProtKB-KW"/>
</dbReference>
<evidence type="ECO:0000256" key="7">
    <source>
        <dbReference type="ARBA" id="ARBA00023295"/>
    </source>
</evidence>
<evidence type="ECO:0000313" key="12">
    <source>
        <dbReference type="EMBL" id="MBB5014371.1"/>
    </source>
</evidence>
<dbReference type="SUPFAM" id="SSF51445">
    <property type="entry name" value="(Trans)glycosidases"/>
    <property type="match status" value="1"/>
</dbReference>
<dbReference type="HAMAP" id="MF_00364">
    <property type="entry name" value="NagZ"/>
    <property type="match status" value="1"/>
</dbReference>
<comment type="subcellular location">
    <subcellularLocation>
        <location evidence="10">Cytoplasm</location>
    </subcellularLocation>
</comment>
<dbReference type="GO" id="GO:0009252">
    <property type="term" value="P:peptidoglycan biosynthetic process"/>
    <property type="evidence" value="ECO:0007669"/>
    <property type="project" value="UniProtKB-KW"/>
</dbReference>
<keyword evidence="8 10" id="KW-0131">Cell cycle</keyword>
<dbReference type="EMBL" id="JACHHX010000001">
    <property type="protein sequence ID" value="MBB5014371.1"/>
    <property type="molecule type" value="Genomic_DNA"/>
</dbReference>
<organism evidence="12 13">
    <name type="scientific">Rehaibacterium terrae</name>
    <dbReference type="NCBI Taxonomy" id="1341696"/>
    <lineage>
        <taxon>Bacteria</taxon>
        <taxon>Pseudomonadati</taxon>
        <taxon>Pseudomonadota</taxon>
        <taxon>Gammaproteobacteria</taxon>
        <taxon>Lysobacterales</taxon>
        <taxon>Lysobacteraceae</taxon>
        <taxon>Rehaibacterium</taxon>
    </lineage>
</organism>
<name>A0A7W7V8R2_9GAMM</name>
<evidence type="ECO:0000256" key="1">
    <source>
        <dbReference type="ARBA" id="ARBA00001231"/>
    </source>
</evidence>
<dbReference type="GO" id="GO:0009254">
    <property type="term" value="P:peptidoglycan turnover"/>
    <property type="evidence" value="ECO:0007669"/>
    <property type="project" value="UniProtKB-UniRule"/>
</dbReference>
<dbReference type="GO" id="GO:0004563">
    <property type="term" value="F:beta-N-acetylhexosaminidase activity"/>
    <property type="evidence" value="ECO:0007669"/>
    <property type="project" value="UniProtKB-UniRule"/>
</dbReference>
<dbReference type="InterPro" id="IPR019800">
    <property type="entry name" value="Glyco_hydro_3_AS"/>
</dbReference>
<keyword evidence="2 10" id="KW-0963">Cytoplasm</keyword>
<evidence type="ECO:0000256" key="4">
    <source>
        <dbReference type="ARBA" id="ARBA00022801"/>
    </source>
</evidence>
<evidence type="ECO:0000313" key="13">
    <source>
        <dbReference type="Proteomes" id="UP000519004"/>
    </source>
</evidence>
<dbReference type="AlphaFoldDB" id="A0A7W7V8R2"/>
<dbReference type="GO" id="GO:0005737">
    <property type="term" value="C:cytoplasm"/>
    <property type="evidence" value="ECO:0007669"/>
    <property type="project" value="UniProtKB-SubCell"/>
</dbReference>
<reference evidence="12 13" key="1">
    <citation type="submission" date="2020-08" db="EMBL/GenBank/DDBJ databases">
        <title>Genomic Encyclopedia of Type Strains, Phase IV (KMG-IV): sequencing the most valuable type-strain genomes for metagenomic binning, comparative biology and taxonomic classification.</title>
        <authorList>
            <person name="Goeker M."/>
        </authorList>
    </citation>
    <scope>NUCLEOTIDE SEQUENCE [LARGE SCALE GENOMIC DNA]</scope>
    <source>
        <strain evidence="12 13">DSM 25897</strain>
    </source>
</reference>
<protein>
    <recommendedName>
        <fullName evidence="10">Beta-hexosaminidase</fullName>
        <ecNumber evidence="10">3.2.1.52</ecNumber>
    </recommendedName>
    <alternativeName>
        <fullName evidence="10">Beta-N-acetylhexosaminidase</fullName>
    </alternativeName>
    <alternativeName>
        <fullName evidence="10">N-acetyl-beta-glucosaminidase</fullName>
    </alternativeName>
</protein>
<evidence type="ECO:0000256" key="8">
    <source>
        <dbReference type="ARBA" id="ARBA00023306"/>
    </source>
</evidence>
<dbReference type="PROSITE" id="PS00775">
    <property type="entry name" value="GLYCOSYL_HYDROL_F3"/>
    <property type="match status" value="1"/>
</dbReference>
<feature type="binding site" evidence="10">
    <location>
        <position position="133"/>
    </location>
    <ligand>
        <name>substrate</name>
    </ligand>
</feature>
<accession>A0A7W7V8R2</accession>
<feature type="active site" description="Nucleophile" evidence="10">
    <location>
        <position position="247"/>
    </location>
</feature>
<feature type="binding site" evidence="10">
    <location>
        <position position="68"/>
    </location>
    <ligand>
        <name>substrate</name>
    </ligand>
</feature>
<dbReference type="InterPro" id="IPR001764">
    <property type="entry name" value="Glyco_hydro_3_N"/>
</dbReference>
<feature type="binding site" evidence="10">
    <location>
        <position position="60"/>
    </location>
    <ligand>
        <name>substrate</name>
    </ligand>
</feature>
<comment type="similarity">
    <text evidence="10">Belongs to the glycosyl hydrolase 3 family. NagZ subfamily.</text>
</comment>
<gene>
    <name evidence="10" type="primary">nagZ</name>
    <name evidence="12" type="ORF">HNQ58_000242</name>
</gene>
<keyword evidence="9 10" id="KW-0961">Cell wall biogenesis/degradation</keyword>
<keyword evidence="4 10" id="KW-0378">Hydrolase</keyword>
<keyword evidence="5 10" id="KW-0133">Cell shape</keyword>
<evidence type="ECO:0000256" key="9">
    <source>
        <dbReference type="ARBA" id="ARBA00023316"/>
    </source>
</evidence>
<keyword evidence="7 10" id="KW-0326">Glycosidase</keyword>
<dbReference type="UniPathway" id="UPA00544"/>
<dbReference type="InterPro" id="IPR022956">
    <property type="entry name" value="Beta_hexosaminidase_bac"/>
</dbReference>
<dbReference type="InterPro" id="IPR036962">
    <property type="entry name" value="Glyco_hydro_3_N_sf"/>
</dbReference>
<evidence type="ECO:0000256" key="10">
    <source>
        <dbReference type="HAMAP-Rule" id="MF_00364"/>
    </source>
</evidence>
<dbReference type="GO" id="GO:0071555">
    <property type="term" value="P:cell wall organization"/>
    <property type="evidence" value="ECO:0007669"/>
    <property type="project" value="UniProtKB-KW"/>
</dbReference>
<dbReference type="Proteomes" id="UP000519004">
    <property type="component" value="Unassembled WGS sequence"/>
</dbReference>
<comment type="function">
    <text evidence="10">Plays a role in peptidoglycan recycling by cleaving the terminal beta-1,4-linked N-acetylglucosamine (GlcNAc) from peptide-linked peptidoglycan fragments, giving rise to free GlcNAc, anhydro-N-acetylmuramic acid and anhydro-N-acetylmuramic acid-linked peptides.</text>
</comment>
<dbReference type="PANTHER" id="PTHR30480">
    <property type="entry name" value="BETA-HEXOSAMINIDASE-RELATED"/>
    <property type="match status" value="1"/>
</dbReference>
<feature type="domain" description="Glycoside hydrolase family 3 N-terminal" evidence="11">
    <location>
        <begin position="12"/>
        <end position="282"/>
    </location>
</feature>
<dbReference type="InterPro" id="IPR017853">
    <property type="entry name" value="GH"/>
</dbReference>
<dbReference type="NCBIfam" id="NF003740">
    <property type="entry name" value="PRK05337.1"/>
    <property type="match status" value="1"/>
</dbReference>
<dbReference type="Gene3D" id="3.20.20.300">
    <property type="entry name" value="Glycoside hydrolase, family 3, N-terminal domain"/>
    <property type="match status" value="1"/>
</dbReference>
<comment type="catalytic activity">
    <reaction evidence="1 10">
        <text>Hydrolysis of terminal non-reducing N-acetyl-D-hexosamine residues in N-acetyl-beta-D-hexosaminides.</text>
        <dbReference type="EC" id="3.2.1.52"/>
    </reaction>
</comment>
<comment type="caution">
    <text evidence="12">The sequence shown here is derived from an EMBL/GenBank/DDBJ whole genome shotgun (WGS) entry which is preliminary data.</text>
</comment>
<keyword evidence="3 10" id="KW-0132">Cell division</keyword>
<dbReference type="GO" id="GO:0051301">
    <property type="term" value="P:cell division"/>
    <property type="evidence" value="ECO:0007669"/>
    <property type="project" value="UniProtKB-KW"/>
</dbReference>
<sequence>MLVIGIAGTGLSAQEKDWLQHPAVAGVILFGRNFASREQVADLSAAIRDAAPRPQLICVDQEGGRVQRFREGFTALPPLSVFGERYATDPAAALALAEEHAWLMAREILALGVDLSFAPVVDLGRGNRAIGDRAFHADPVVVAEFARAYVRGMHSAGMAATLKHFPGHGSVLEDTHFDDAVDPRPLETLQAEDLLPFVAGIGAGADAVMMAHVSYPAVAPEPAGYSSRWIDGILRGELGFRGVVFSDDIGMAAAESAGGVAARIDAHLDAGCDVVLVCAPALVEDSLRAMDRRPASNTMALSGLLGRGPRGWDGLLADPRYAAARATLAPDDSRTGLA</sequence>
<evidence type="ECO:0000256" key="3">
    <source>
        <dbReference type="ARBA" id="ARBA00022618"/>
    </source>
</evidence>
<evidence type="ECO:0000259" key="11">
    <source>
        <dbReference type="Pfam" id="PF00933"/>
    </source>
</evidence>
<feature type="site" description="Important for catalytic activity" evidence="10">
    <location>
        <position position="174"/>
    </location>
</feature>
<dbReference type="InterPro" id="IPR050226">
    <property type="entry name" value="NagZ_Beta-hexosaminidase"/>
</dbReference>
<dbReference type="EC" id="3.2.1.52" evidence="10"/>
<evidence type="ECO:0000256" key="2">
    <source>
        <dbReference type="ARBA" id="ARBA00022490"/>
    </source>
</evidence>
<feature type="binding site" evidence="10">
    <location>
        <begin position="163"/>
        <end position="164"/>
    </location>
    <ligand>
        <name>substrate</name>
    </ligand>
</feature>
<keyword evidence="13" id="KW-1185">Reference proteome</keyword>
<evidence type="ECO:0000256" key="6">
    <source>
        <dbReference type="ARBA" id="ARBA00022984"/>
    </source>
</evidence>